<proteinExistence type="inferred from homology"/>
<name>A0A1H3B2B5_9GAMM</name>
<gene>
    <name evidence="8" type="primary">nrdR</name>
    <name evidence="10" type="ORF">SAMN04487960_108192</name>
</gene>
<dbReference type="PROSITE" id="PS51161">
    <property type="entry name" value="ATP_CONE"/>
    <property type="match status" value="1"/>
</dbReference>
<keyword evidence="4 8" id="KW-0067">ATP-binding</keyword>
<evidence type="ECO:0000256" key="2">
    <source>
        <dbReference type="ARBA" id="ARBA00022741"/>
    </source>
</evidence>
<dbReference type="RefSeq" id="WP_091815547.1">
    <property type="nucleotide sequence ID" value="NZ_FNNE01000008.1"/>
</dbReference>
<keyword evidence="7 8" id="KW-0804">Transcription</keyword>
<dbReference type="OrthoDB" id="9807461at2"/>
<dbReference type="AlphaFoldDB" id="A0A1H3B2B5"/>
<keyword evidence="1 8" id="KW-0678">Repressor</keyword>
<keyword evidence="11" id="KW-1185">Reference proteome</keyword>
<dbReference type="InterPro" id="IPR055173">
    <property type="entry name" value="NrdR-like_N"/>
</dbReference>
<evidence type="ECO:0000256" key="1">
    <source>
        <dbReference type="ARBA" id="ARBA00022491"/>
    </source>
</evidence>
<comment type="cofactor">
    <cofactor evidence="8">
        <name>Zn(2+)</name>
        <dbReference type="ChEBI" id="CHEBI:29105"/>
    </cofactor>
    <text evidence="8">Binds 1 zinc ion.</text>
</comment>
<protein>
    <recommendedName>
        <fullName evidence="8">Transcriptional repressor NrdR</fullName>
    </recommendedName>
</protein>
<evidence type="ECO:0000313" key="10">
    <source>
        <dbReference type="EMBL" id="SDX36106.1"/>
    </source>
</evidence>
<dbReference type="GO" id="GO:0008270">
    <property type="term" value="F:zinc ion binding"/>
    <property type="evidence" value="ECO:0007669"/>
    <property type="project" value="UniProtKB-UniRule"/>
</dbReference>
<reference evidence="10 11" key="1">
    <citation type="submission" date="2016-10" db="EMBL/GenBank/DDBJ databases">
        <authorList>
            <person name="de Groot N.N."/>
        </authorList>
    </citation>
    <scope>NUCLEOTIDE SEQUENCE [LARGE SCALE GENOMIC DNA]</scope>
    <source>
        <strain evidence="10 11">CGMCC 1.7059</strain>
    </source>
</reference>
<dbReference type="InterPro" id="IPR003796">
    <property type="entry name" value="RNR_NrdR-like"/>
</dbReference>
<dbReference type="GO" id="GO:0005524">
    <property type="term" value="F:ATP binding"/>
    <property type="evidence" value="ECO:0007669"/>
    <property type="project" value="UniProtKB-UniRule"/>
</dbReference>
<dbReference type="PANTHER" id="PTHR30455">
    <property type="entry name" value="TRANSCRIPTIONAL REPRESSOR NRDR"/>
    <property type="match status" value="1"/>
</dbReference>
<dbReference type="STRING" id="488533.SAMN04487960_108192"/>
<sequence>MHCPFCGEADTKVIDSRLVAEGDQVRRRRECLSCRERFTTFESAELVMPRVVKQDGTRQPFDEEKLRSGIMKALEKRPVSIEEIEAALNRIKFRLRATGEREVKSMQLGEEVMTELRQLDKVAYVRFASVYRSFQDLNEFKEEIERLSVNGNETPDPVDVAKALAEEGKASPAKGKA</sequence>
<evidence type="ECO:0000256" key="3">
    <source>
        <dbReference type="ARBA" id="ARBA00022771"/>
    </source>
</evidence>
<dbReference type="InterPro" id="IPR005144">
    <property type="entry name" value="ATP-cone_dom"/>
</dbReference>
<evidence type="ECO:0000259" key="9">
    <source>
        <dbReference type="PROSITE" id="PS51161"/>
    </source>
</evidence>
<keyword evidence="8" id="KW-0479">Metal-binding</keyword>
<dbReference type="PANTHER" id="PTHR30455:SF2">
    <property type="entry name" value="TRANSCRIPTIONAL REPRESSOR NRDR"/>
    <property type="match status" value="1"/>
</dbReference>
<dbReference type="GO" id="GO:0045892">
    <property type="term" value="P:negative regulation of DNA-templated transcription"/>
    <property type="evidence" value="ECO:0007669"/>
    <property type="project" value="UniProtKB-UniRule"/>
</dbReference>
<dbReference type="Proteomes" id="UP000199675">
    <property type="component" value="Unassembled WGS sequence"/>
</dbReference>
<evidence type="ECO:0000256" key="5">
    <source>
        <dbReference type="ARBA" id="ARBA00023015"/>
    </source>
</evidence>
<comment type="similarity">
    <text evidence="8">Belongs to the NrdR family.</text>
</comment>
<feature type="zinc finger region" evidence="8">
    <location>
        <begin position="3"/>
        <end position="34"/>
    </location>
</feature>
<feature type="domain" description="ATP-cone" evidence="9">
    <location>
        <begin position="49"/>
        <end position="139"/>
    </location>
</feature>
<evidence type="ECO:0000256" key="6">
    <source>
        <dbReference type="ARBA" id="ARBA00023125"/>
    </source>
</evidence>
<evidence type="ECO:0000313" key="11">
    <source>
        <dbReference type="Proteomes" id="UP000199675"/>
    </source>
</evidence>
<dbReference type="NCBIfam" id="TIGR00244">
    <property type="entry name" value="transcriptional regulator NrdR"/>
    <property type="match status" value="1"/>
</dbReference>
<dbReference type="Pfam" id="PF22811">
    <property type="entry name" value="Zn_ribbon_NrdR"/>
    <property type="match status" value="1"/>
</dbReference>
<evidence type="ECO:0000256" key="7">
    <source>
        <dbReference type="ARBA" id="ARBA00023163"/>
    </source>
</evidence>
<organism evidence="10 11">
    <name type="scientific">Marinobacter mobilis</name>
    <dbReference type="NCBI Taxonomy" id="488533"/>
    <lineage>
        <taxon>Bacteria</taxon>
        <taxon>Pseudomonadati</taxon>
        <taxon>Pseudomonadota</taxon>
        <taxon>Gammaproteobacteria</taxon>
        <taxon>Pseudomonadales</taxon>
        <taxon>Marinobacteraceae</taxon>
        <taxon>Marinobacter</taxon>
    </lineage>
</organism>
<keyword evidence="5 8" id="KW-0805">Transcription regulation</keyword>
<dbReference type="GO" id="GO:0003677">
    <property type="term" value="F:DNA binding"/>
    <property type="evidence" value="ECO:0007669"/>
    <property type="project" value="UniProtKB-KW"/>
</dbReference>
<evidence type="ECO:0000256" key="4">
    <source>
        <dbReference type="ARBA" id="ARBA00022840"/>
    </source>
</evidence>
<accession>A0A1H3B2B5</accession>
<dbReference type="EMBL" id="FNNE01000008">
    <property type="protein sequence ID" value="SDX36106.1"/>
    <property type="molecule type" value="Genomic_DNA"/>
</dbReference>
<comment type="function">
    <text evidence="8">Negatively regulates transcription of bacterial ribonucleotide reductase nrd genes and operons by binding to NrdR-boxes.</text>
</comment>
<keyword evidence="2 8" id="KW-0547">Nucleotide-binding</keyword>
<dbReference type="Pfam" id="PF03477">
    <property type="entry name" value="ATP-cone"/>
    <property type="match status" value="1"/>
</dbReference>
<evidence type="ECO:0000256" key="8">
    <source>
        <dbReference type="HAMAP-Rule" id="MF_00440"/>
    </source>
</evidence>
<keyword evidence="6 8" id="KW-0238">DNA-binding</keyword>
<keyword evidence="8" id="KW-0862">Zinc</keyword>
<keyword evidence="3 8" id="KW-0863">Zinc-finger</keyword>
<dbReference type="HAMAP" id="MF_00440">
    <property type="entry name" value="NrdR"/>
    <property type="match status" value="1"/>
</dbReference>